<keyword evidence="2" id="KW-1185">Reference proteome</keyword>
<protein>
    <submittedName>
        <fullName evidence="1">Uncharacterized protein</fullName>
    </submittedName>
</protein>
<evidence type="ECO:0000313" key="1">
    <source>
        <dbReference type="EMBL" id="VUC22478.1"/>
    </source>
</evidence>
<dbReference type="EMBL" id="CABFNS010000610">
    <property type="protein sequence ID" value="VUC22478.1"/>
    <property type="molecule type" value="Genomic_DNA"/>
</dbReference>
<reference evidence="1 2" key="1">
    <citation type="submission" date="2019-06" db="EMBL/GenBank/DDBJ databases">
        <authorList>
            <person name="Broberg M."/>
        </authorList>
    </citation>
    <scope>NUCLEOTIDE SEQUENCE [LARGE SCALE GENOMIC DNA]</scope>
</reference>
<organism evidence="1 2">
    <name type="scientific">Bionectria ochroleuca</name>
    <name type="common">Gliocladium roseum</name>
    <dbReference type="NCBI Taxonomy" id="29856"/>
    <lineage>
        <taxon>Eukaryota</taxon>
        <taxon>Fungi</taxon>
        <taxon>Dikarya</taxon>
        <taxon>Ascomycota</taxon>
        <taxon>Pezizomycotina</taxon>
        <taxon>Sordariomycetes</taxon>
        <taxon>Hypocreomycetidae</taxon>
        <taxon>Hypocreales</taxon>
        <taxon>Bionectriaceae</taxon>
        <taxon>Clonostachys</taxon>
    </lineage>
</organism>
<name>A0ABY6TVG4_BIOOC</name>
<accession>A0ABY6TVG4</accession>
<dbReference type="Proteomes" id="UP000766486">
    <property type="component" value="Unassembled WGS sequence"/>
</dbReference>
<comment type="caution">
    <text evidence="1">The sequence shown here is derived from an EMBL/GenBank/DDBJ whole genome shotgun (WGS) entry which is preliminary data.</text>
</comment>
<sequence>MGSPPLAWCEFVPFAEQREITAGQAPGLAWWQDRWNVKQWVHDQLLSVYWWRWVRVMCDKEIGRTMGGDPVLGQTSSLASELVGGREGGDRFIPTTTLLPDLVGWFPKDVAQPRRTEANRFNATILNDDLQRSEGP</sequence>
<proteinExistence type="predicted"/>
<evidence type="ECO:0000313" key="2">
    <source>
        <dbReference type="Proteomes" id="UP000766486"/>
    </source>
</evidence>
<gene>
    <name evidence="1" type="ORF">CLO192961_LOCUS86984</name>
</gene>